<keyword evidence="2" id="KW-1185">Reference proteome</keyword>
<gene>
    <name evidence="1" type="ORF">CALVIDRAFT_563230</name>
</gene>
<evidence type="ECO:0000313" key="2">
    <source>
        <dbReference type="Proteomes" id="UP000076738"/>
    </source>
</evidence>
<dbReference type="Proteomes" id="UP000076738">
    <property type="component" value="Unassembled WGS sequence"/>
</dbReference>
<dbReference type="AlphaFoldDB" id="A0A167MRZ8"/>
<name>A0A167MRZ8_CALVF</name>
<proteinExistence type="predicted"/>
<dbReference type="Pfam" id="PF11528">
    <property type="entry name" value="DUF3224"/>
    <property type="match status" value="1"/>
</dbReference>
<dbReference type="InterPro" id="IPR021607">
    <property type="entry name" value="DUF3224"/>
</dbReference>
<protein>
    <submittedName>
        <fullName evidence="1">Uncharacterized protein</fullName>
    </submittedName>
</protein>
<evidence type="ECO:0000313" key="1">
    <source>
        <dbReference type="EMBL" id="KZO97005.1"/>
    </source>
</evidence>
<dbReference type="InterPro" id="IPR023159">
    <property type="entry name" value="SO1590-like_sf"/>
</dbReference>
<accession>A0A167MRZ8</accession>
<sequence>MTTLAFTYTWSKWDEGPLTGFAHSLPSSSPLKFTKIASDRVFAGDFTGTGWDESVMVYHPMPEGEYSATYSGLVHVRGKVGEEEGEAVFLVQGRYTDAEGPVSEWRLDEKSASGCWAGKRAAGGDGRSEGDKKVMLVRLRVHDA</sequence>
<dbReference type="SUPFAM" id="SSF159238">
    <property type="entry name" value="SO1590-like"/>
    <property type="match status" value="1"/>
</dbReference>
<dbReference type="Gene3D" id="2.40.350.10">
    <property type="entry name" value="SO1590-like"/>
    <property type="match status" value="1"/>
</dbReference>
<dbReference type="EMBL" id="KV417281">
    <property type="protein sequence ID" value="KZO97005.1"/>
    <property type="molecule type" value="Genomic_DNA"/>
</dbReference>
<reference evidence="1 2" key="1">
    <citation type="journal article" date="2016" name="Mol. Biol. Evol.">
        <title>Comparative Genomics of Early-Diverging Mushroom-Forming Fungi Provides Insights into the Origins of Lignocellulose Decay Capabilities.</title>
        <authorList>
            <person name="Nagy L.G."/>
            <person name="Riley R."/>
            <person name="Tritt A."/>
            <person name="Adam C."/>
            <person name="Daum C."/>
            <person name="Floudas D."/>
            <person name="Sun H."/>
            <person name="Yadav J.S."/>
            <person name="Pangilinan J."/>
            <person name="Larsson K.H."/>
            <person name="Matsuura K."/>
            <person name="Barry K."/>
            <person name="Labutti K."/>
            <person name="Kuo R."/>
            <person name="Ohm R.A."/>
            <person name="Bhattacharya S.S."/>
            <person name="Shirouzu T."/>
            <person name="Yoshinaga Y."/>
            <person name="Martin F.M."/>
            <person name="Grigoriev I.V."/>
            <person name="Hibbett D.S."/>
        </authorList>
    </citation>
    <scope>NUCLEOTIDE SEQUENCE [LARGE SCALE GENOMIC DNA]</scope>
    <source>
        <strain evidence="1 2">TUFC12733</strain>
    </source>
</reference>
<organism evidence="1 2">
    <name type="scientific">Calocera viscosa (strain TUFC12733)</name>
    <dbReference type="NCBI Taxonomy" id="1330018"/>
    <lineage>
        <taxon>Eukaryota</taxon>
        <taxon>Fungi</taxon>
        <taxon>Dikarya</taxon>
        <taxon>Basidiomycota</taxon>
        <taxon>Agaricomycotina</taxon>
        <taxon>Dacrymycetes</taxon>
        <taxon>Dacrymycetales</taxon>
        <taxon>Dacrymycetaceae</taxon>
        <taxon>Calocera</taxon>
    </lineage>
</organism>